<sequence length="81" mass="9614">MVLENHSFQENFLNLQVRPQSDPSEFLLWLRETFRPKPTPKLPVIHLPHVSVLHSLKTCSHVFVMVEGLNHHWQHPIKDQF</sequence>
<accession>A0A8X6Y831</accession>
<keyword evidence="2" id="KW-1185">Reference proteome</keyword>
<proteinExistence type="predicted"/>
<evidence type="ECO:0000313" key="2">
    <source>
        <dbReference type="Proteomes" id="UP000886998"/>
    </source>
</evidence>
<protein>
    <submittedName>
        <fullName evidence="1">Uncharacterized protein</fullName>
    </submittedName>
</protein>
<dbReference type="Proteomes" id="UP000886998">
    <property type="component" value="Unassembled WGS sequence"/>
</dbReference>
<name>A0A8X6Y831_9ARAC</name>
<evidence type="ECO:0000313" key="1">
    <source>
        <dbReference type="EMBL" id="GFY66594.1"/>
    </source>
</evidence>
<reference evidence="1" key="1">
    <citation type="submission" date="2020-08" db="EMBL/GenBank/DDBJ databases">
        <title>Multicomponent nature underlies the extraordinary mechanical properties of spider dragline silk.</title>
        <authorList>
            <person name="Kono N."/>
            <person name="Nakamura H."/>
            <person name="Mori M."/>
            <person name="Yoshida Y."/>
            <person name="Ohtoshi R."/>
            <person name="Malay A.D."/>
            <person name="Moran D.A.P."/>
            <person name="Tomita M."/>
            <person name="Numata K."/>
            <person name="Arakawa K."/>
        </authorList>
    </citation>
    <scope>NUCLEOTIDE SEQUENCE</scope>
</reference>
<comment type="caution">
    <text evidence="1">The sequence shown here is derived from an EMBL/GenBank/DDBJ whole genome shotgun (WGS) entry which is preliminary data.</text>
</comment>
<dbReference type="AlphaFoldDB" id="A0A8X6Y831"/>
<dbReference type="EMBL" id="BMAV01016127">
    <property type="protein sequence ID" value="GFY66594.1"/>
    <property type="molecule type" value="Genomic_DNA"/>
</dbReference>
<organism evidence="1 2">
    <name type="scientific">Trichonephila inaurata madagascariensis</name>
    <dbReference type="NCBI Taxonomy" id="2747483"/>
    <lineage>
        <taxon>Eukaryota</taxon>
        <taxon>Metazoa</taxon>
        <taxon>Ecdysozoa</taxon>
        <taxon>Arthropoda</taxon>
        <taxon>Chelicerata</taxon>
        <taxon>Arachnida</taxon>
        <taxon>Araneae</taxon>
        <taxon>Araneomorphae</taxon>
        <taxon>Entelegynae</taxon>
        <taxon>Araneoidea</taxon>
        <taxon>Nephilidae</taxon>
        <taxon>Trichonephila</taxon>
        <taxon>Trichonephila inaurata</taxon>
    </lineage>
</organism>
<gene>
    <name evidence="1" type="ORF">TNIN_421571</name>
</gene>